<dbReference type="EMBL" id="JAGPNK010000009">
    <property type="protein sequence ID" value="KAH7313301.1"/>
    <property type="molecule type" value="Genomic_DNA"/>
</dbReference>
<dbReference type="InterPro" id="IPR001849">
    <property type="entry name" value="PH_domain"/>
</dbReference>
<feature type="region of interest" description="Disordered" evidence="1">
    <location>
        <begin position="189"/>
        <end position="208"/>
    </location>
</feature>
<keyword evidence="4" id="KW-1185">Reference proteome</keyword>
<sequence>MGPLHADSAISVSRSGCFESDRIIKSGYVQKRTQKTKTWKSIFIVLRHQTLSIYKNEKESRLRHQIYLSDLTAVAYLKDPKQKRENVFGLFSPSRNFHLQAATQAEAREWVELIRKHARIEEEEEEMFLASPVAQRPPPLMTRNIDSPQDRAAEYDRVLSSSPETYVLSSPQMGRIDFGSRRKSSYLESSGLSGNELASHSDFSDNDMQRVRGTSIDNLAVKSPNGPLSLGPPVRNLSQASVSAEQDLDRGVRQWKHMWGVLRPRNLILYKDESEYTAQWILSLPSVVNVVDIDPLSKSKKHCLQIITEEKSYRFSAHNEETLVQCIGAFKSLLTKRRGLEARAAAPAS</sequence>
<feature type="domain" description="PH" evidence="2">
    <location>
        <begin position="22"/>
        <end position="119"/>
    </location>
</feature>
<comment type="caution">
    <text evidence="3">The sequence shown here is derived from an EMBL/GenBank/DDBJ whole genome shotgun (WGS) entry which is preliminary data.</text>
</comment>
<reference evidence="3" key="1">
    <citation type="journal article" date="2021" name="Nat. Commun.">
        <title>Genetic determinants of endophytism in the Arabidopsis root mycobiome.</title>
        <authorList>
            <person name="Mesny F."/>
            <person name="Miyauchi S."/>
            <person name="Thiergart T."/>
            <person name="Pickel B."/>
            <person name="Atanasova L."/>
            <person name="Karlsson M."/>
            <person name="Huettel B."/>
            <person name="Barry K.W."/>
            <person name="Haridas S."/>
            <person name="Chen C."/>
            <person name="Bauer D."/>
            <person name="Andreopoulos W."/>
            <person name="Pangilinan J."/>
            <person name="LaButti K."/>
            <person name="Riley R."/>
            <person name="Lipzen A."/>
            <person name="Clum A."/>
            <person name="Drula E."/>
            <person name="Henrissat B."/>
            <person name="Kohler A."/>
            <person name="Grigoriev I.V."/>
            <person name="Martin F.M."/>
            <person name="Hacquard S."/>
        </authorList>
    </citation>
    <scope>NUCLEOTIDE SEQUENCE</scope>
    <source>
        <strain evidence="3">MPI-CAGE-CH-0235</strain>
    </source>
</reference>
<dbReference type="CDD" id="cd13299">
    <property type="entry name" value="PH2_PH_fungal"/>
    <property type="match status" value="1"/>
</dbReference>
<dbReference type="Gene3D" id="2.30.29.30">
    <property type="entry name" value="Pleckstrin-homology domain (PH domain)/Phosphotyrosine-binding domain (PTB)"/>
    <property type="match status" value="2"/>
</dbReference>
<dbReference type="InterPro" id="IPR051707">
    <property type="entry name" value="PI-Interact_SigTrans_Reg"/>
</dbReference>
<dbReference type="InterPro" id="IPR011993">
    <property type="entry name" value="PH-like_dom_sf"/>
</dbReference>
<evidence type="ECO:0000313" key="4">
    <source>
        <dbReference type="Proteomes" id="UP000813444"/>
    </source>
</evidence>
<dbReference type="PANTHER" id="PTHR14336">
    <property type="entry name" value="TANDEM PH DOMAIN CONTAINING PROTEIN"/>
    <property type="match status" value="1"/>
</dbReference>
<feature type="compositionally biased region" description="Polar residues" evidence="1">
    <location>
        <begin position="189"/>
        <end position="198"/>
    </location>
</feature>
<dbReference type="OrthoDB" id="2157866at2759"/>
<dbReference type="CDD" id="cd13298">
    <property type="entry name" value="PH1_PH_fungal"/>
    <property type="match status" value="1"/>
</dbReference>
<evidence type="ECO:0000259" key="2">
    <source>
        <dbReference type="PROSITE" id="PS50003"/>
    </source>
</evidence>
<dbReference type="SUPFAM" id="SSF50729">
    <property type="entry name" value="PH domain-like"/>
    <property type="match status" value="2"/>
</dbReference>
<dbReference type="PANTHER" id="PTHR14336:SF15">
    <property type="entry name" value="DUAL ADAPTER FOR PHOSPHOTYROSINE AND 3-PHOSPHOTYROSINE AND 3-PHOSPHOINOSITIDE"/>
    <property type="match status" value="1"/>
</dbReference>
<feature type="domain" description="PH" evidence="2">
    <location>
        <begin position="241"/>
        <end position="335"/>
    </location>
</feature>
<dbReference type="Pfam" id="PF00169">
    <property type="entry name" value="PH"/>
    <property type="match status" value="2"/>
</dbReference>
<gene>
    <name evidence="3" type="ORF">B0I35DRAFT_410314</name>
</gene>
<dbReference type="PROSITE" id="PS50003">
    <property type="entry name" value="PH_DOMAIN"/>
    <property type="match status" value="2"/>
</dbReference>
<protein>
    <recommendedName>
        <fullName evidence="2">PH domain-containing protein</fullName>
    </recommendedName>
</protein>
<evidence type="ECO:0000256" key="1">
    <source>
        <dbReference type="SAM" id="MobiDB-lite"/>
    </source>
</evidence>
<name>A0A8K0SLI5_9HYPO</name>
<dbReference type="AlphaFoldDB" id="A0A8K0SLI5"/>
<proteinExistence type="predicted"/>
<dbReference type="FunFam" id="2.30.29.30:FF:000286">
    <property type="entry name" value="PH-protein kinase domain containing protein"/>
    <property type="match status" value="1"/>
</dbReference>
<dbReference type="Proteomes" id="UP000813444">
    <property type="component" value="Unassembled WGS sequence"/>
</dbReference>
<evidence type="ECO:0000313" key="3">
    <source>
        <dbReference type="EMBL" id="KAH7313301.1"/>
    </source>
</evidence>
<organism evidence="3 4">
    <name type="scientific">Stachybotrys elegans</name>
    <dbReference type="NCBI Taxonomy" id="80388"/>
    <lineage>
        <taxon>Eukaryota</taxon>
        <taxon>Fungi</taxon>
        <taxon>Dikarya</taxon>
        <taxon>Ascomycota</taxon>
        <taxon>Pezizomycotina</taxon>
        <taxon>Sordariomycetes</taxon>
        <taxon>Hypocreomycetidae</taxon>
        <taxon>Hypocreales</taxon>
        <taxon>Stachybotryaceae</taxon>
        <taxon>Stachybotrys</taxon>
    </lineage>
</organism>
<dbReference type="SMART" id="SM00233">
    <property type="entry name" value="PH"/>
    <property type="match status" value="2"/>
</dbReference>
<accession>A0A8K0SLI5</accession>